<comment type="catalytic activity">
    <reaction evidence="8">
        <text>a hydroperoxide + [thioredoxin]-dithiol = an alcohol + [thioredoxin]-disulfide + H2O</text>
        <dbReference type="Rhea" id="RHEA:62620"/>
        <dbReference type="Rhea" id="RHEA-COMP:10698"/>
        <dbReference type="Rhea" id="RHEA-COMP:10700"/>
        <dbReference type="ChEBI" id="CHEBI:15377"/>
        <dbReference type="ChEBI" id="CHEBI:29950"/>
        <dbReference type="ChEBI" id="CHEBI:30879"/>
        <dbReference type="ChEBI" id="CHEBI:35924"/>
        <dbReference type="ChEBI" id="CHEBI:50058"/>
        <dbReference type="EC" id="1.11.1.24"/>
    </reaction>
</comment>
<keyword evidence="5 9" id="KW-0560">Oxidoreductase</keyword>
<keyword evidence="6" id="KW-1015">Disulfide bond</keyword>
<evidence type="ECO:0000256" key="1">
    <source>
        <dbReference type="ARBA" id="ARBA00009796"/>
    </source>
</evidence>
<feature type="domain" description="Thioredoxin" evidence="11">
    <location>
        <begin position="36"/>
        <end position="194"/>
    </location>
</feature>
<dbReference type="RefSeq" id="XP_067178534.1">
    <property type="nucleotide sequence ID" value="XM_067323429.1"/>
</dbReference>
<dbReference type="FunFam" id="3.40.30.10:FF:000003">
    <property type="entry name" value="Peroxiredoxin 1"/>
    <property type="match status" value="1"/>
</dbReference>
<dbReference type="Pfam" id="PF00578">
    <property type="entry name" value="AhpC-TSA"/>
    <property type="match status" value="1"/>
</dbReference>
<evidence type="ECO:0000256" key="8">
    <source>
        <dbReference type="ARBA" id="ARBA00049091"/>
    </source>
</evidence>
<dbReference type="InterPro" id="IPR000866">
    <property type="entry name" value="AhpC/TSA"/>
</dbReference>
<comment type="similarity">
    <text evidence="1">Belongs to the peroxiredoxin family. AhpC/Prx1 subfamily.</text>
</comment>
<dbReference type="InterPro" id="IPR050217">
    <property type="entry name" value="Peroxiredoxin"/>
</dbReference>
<evidence type="ECO:0000256" key="9">
    <source>
        <dbReference type="PIRNR" id="PIRNR000239"/>
    </source>
</evidence>
<name>A0A836HBU5_9TRYP</name>
<dbReference type="EC" id="1.11.1.24" evidence="2"/>
<dbReference type="GO" id="GO:0042744">
    <property type="term" value="P:hydrogen peroxide catabolic process"/>
    <property type="evidence" value="ECO:0007669"/>
    <property type="project" value="TreeGrafter"/>
</dbReference>
<dbReference type="KEGG" id="lmat:92515941"/>
<dbReference type="EMBL" id="JAFEUZ010000023">
    <property type="protein sequence ID" value="KAG5478593.1"/>
    <property type="molecule type" value="Genomic_DNA"/>
</dbReference>
<dbReference type="CDD" id="cd03015">
    <property type="entry name" value="PRX_Typ2cys"/>
    <property type="match status" value="1"/>
</dbReference>
<comment type="function">
    <text evidence="9">Thiol-specific peroxidase that catalyzes the reduction of hydrogen peroxide and organic hydroperoxides to water and alcohols, respectively.</text>
</comment>
<evidence type="ECO:0000256" key="7">
    <source>
        <dbReference type="ARBA" id="ARBA00023284"/>
    </source>
</evidence>
<evidence type="ECO:0000256" key="10">
    <source>
        <dbReference type="PIRSR" id="PIRSR000239-1"/>
    </source>
</evidence>
<evidence type="ECO:0000313" key="12">
    <source>
        <dbReference type="EMBL" id="KAG5478593.1"/>
    </source>
</evidence>
<dbReference type="PIRSF" id="PIRSF000239">
    <property type="entry name" value="AHPC"/>
    <property type="match status" value="1"/>
</dbReference>
<dbReference type="GO" id="GO:0045454">
    <property type="term" value="P:cell redox homeostasis"/>
    <property type="evidence" value="ECO:0007669"/>
    <property type="project" value="TreeGrafter"/>
</dbReference>
<dbReference type="OrthoDB" id="185659at2759"/>
<dbReference type="GO" id="GO:0006979">
    <property type="term" value="P:response to oxidative stress"/>
    <property type="evidence" value="ECO:0007669"/>
    <property type="project" value="TreeGrafter"/>
</dbReference>
<dbReference type="AlphaFoldDB" id="A0A836HBU5"/>
<keyword evidence="13" id="KW-1185">Reference proteome</keyword>
<keyword evidence="3 9" id="KW-0575">Peroxidase</keyword>
<dbReference type="InterPro" id="IPR019479">
    <property type="entry name" value="Peroxiredoxin_C"/>
</dbReference>
<evidence type="ECO:0000256" key="2">
    <source>
        <dbReference type="ARBA" id="ARBA00013017"/>
    </source>
</evidence>
<gene>
    <name evidence="12" type="ORF">LSCM1_05995</name>
</gene>
<dbReference type="Proteomes" id="UP000673552">
    <property type="component" value="Unassembled WGS sequence"/>
</dbReference>
<dbReference type="GO" id="GO:0033554">
    <property type="term" value="P:cellular response to stress"/>
    <property type="evidence" value="ECO:0007669"/>
    <property type="project" value="TreeGrafter"/>
</dbReference>
<keyword evidence="7 9" id="KW-0676">Redox-active center</keyword>
<dbReference type="Gene3D" id="3.40.30.10">
    <property type="entry name" value="Glutaredoxin"/>
    <property type="match status" value="1"/>
</dbReference>
<dbReference type="InterPro" id="IPR024706">
    <property type="entry name" value="Peroxiredoxin_AhpC-typ"/>
</dbReference>
<dbReference type="GO" id="GO:0005829">
    <property type="term" value="C:cytosol"/>
    <property type="evidence" value="ECO:0007669"/>
    <property type="project" value="TreeGrafter"/>
</dbReference>
<dbReference type="GeneID" id="92515941"/>
<evidence type="ECO:0000256" key="6">
    <source>
        <dbReference type="ARBA" id="ARBA00023157"/>
    </source>
</evidence>
<dbReference type="Pfam" id="PF10417">
    <property type="entry name" value="1-cysPrx_C"/>
    <property type="match status" value="1"/>
</dbReference>
<evidence type="ECO:0000256" key="3">
    <source>
        <dbReference type="ARBA" id="ARBA00022559"/>
    </source>
</evidence>
<evidence type="ECO:0000256" key="5">
    <source>
        <dbReference type="ARBA" id="ARBA00023002"/>
    </source>
</evidence>
<reference evidence="13" key="2">
    <citation type="journal article" date="2021" name="Sci. Data">
        <title>Chromosome-scale genome sequencing, assembly and annotation of six genomes from subfamily Leishmaniinae.</title>
        <authorList>
            <person name="Almutairi H."/>
            <person name="Urbaniak M.D."/>
            <person name="Bates M.D."/>
            <person name="Jariyapan N."/>
            <person name="Kwakye-Nuako G."/>
            <person name="Thomaz Soccol V."/>
            <person name="Al-Salem W.S."/>
            <person name="Dillon R.J."/>
            <person name="Bates P.A."/>
            <person name="Gatherer D."/>
        </authorList>
    </citation>
    <scope>NUCLEOTIDE SEQUENCE [LARGE SCALE GENOMIC DNA]</scope>
</reference>
<proteinExistence type="inferred from homology"/>
<reference evidence="13" key="1">
    <citation type="journal article" date="2021" name="Microbiol. Resour. Announc.">
        <title>LGAAP: Leishmaniinae Genome Assembly and Annotation Pipeline.</title>
        <authorList>
            <person name="Almutairi H."/>
            <person name="Urbaniak M.D."/>
            <person name="Bates M.D."/>
            <person name="Jariyapan N."/>
            <person name="Kwakye-Nuako G."/>
            <person name="Thomaz-Soccol V."/>
            <person name="Al-Salem W.S."/>
            <person name="Dillon R.J."/>
            <person name="Bates P.A."/>
            <person name="Gatherer D."/>
        </authorList>
    </citation>
    <scope>NUCLEOTIDE SEQUENCE [LARGE SCALE GENOMIC DNA]</scope>
</reference>
<keyword evidence="4 9" id="KW-0049">Antioxidant</keyword>
<protein>
    <recommendedName>
        <fullName evidence="2">thioredoxin-dependent peroxiredoxin</fullName>
        <ecNumber evidence="2">1.11.1.24</ecNumber>
    </recommendedName>
</protein>
<accession>A0A836HBU5</accession>
<sequence>MLRRLATSCFQKRVRSRGFAATSPLLNLDYQMYRTATVREPAPQFTGKAVVNGAITEINSNDYKGKYVVLFFYPMDFTFVCPTEIIAFSDRHADFEKLNTQVIAASCDSVYSHLAWVNTPRKKGGLGEMKIPILADKSMDIARDYGVLIEGSGISLRGLFVIDKSGILRHCTVNDLPVGRNVDETLRVVEAFQYADENGDAIPCGWTPGKPTLDTAKAEEFFEKNM</sequence>
<organism evidence="12 13">
    <name type="scientific">Leishmania martiniquensis</name>
    <dbReference type="NCBI Taxonomy" id="1580590"/>
    <lineage>
        <taxon>Eukaryota</taxon>
        <taxon>Discoba</taxon>
        <taxon>Euglenozoa</taxon>
        <taxon>Kinetoplastea</taxon>
        <taxon>Metakinetoplastina</taxon>
        <taxon>Trypanosomatida</taxon>
        <taxon>Trypanosomatidae</taxon>
        <taxon>Leishmaniinae</taxon>
        <taxon>Leishmania</taxon>
    </lineage>
</organism>
<dbReference type="SUPFAM" id="SSF52833">
    <property type="entry name" value="Thioredoxin-like"/>
    <property type="match status" value="1"/>
</dbReference>
<dbReference type="PROSITE" id="PS51352">
    <property type="entry name" value="THIOREDOXIN_2"/>
    <property type="match status" value="1"/>
</dbReference>
<evidence type="ECO:0000313" key="13">
    <source>
        <dbReference type="Proteomes" id="UP000673552"/>
    </source>
</evidence>
<evidence type="ECO:0000256" key="4">
    <source>
        <dbReference type="ARBA" id="ARBA00022862"/>
    </source>
</evidence>
<dbReference type="InterPro" id="IPR036249">
    <property type="entry name" value="Thioredoxin-like_sf"/>
</dbReference>
<dbReference type="InterPro" id="IPR013766">
    <property type="entry name" value="Thioredoxin_domain"/>
</dbReference>
<evidence type="ECO:0000259" key="11">
    <source>
        <dbReference type="PROSITE" id="PS51352"/>
    </source>
</evidence>
<dbReference type="PANTHER" id="PTHR10681:SF177">
    <property type="entry name" value="TRYPAREDOXIN PEROXIDASE"/>
    <property type="match status" value="1"/>
</dbReference>
<dbReference type="GO" id="GO:0008379">
    <property type="term" value="F:thioredoxin peroxidase activity"/>
    <property type="evidence" value="ECO:0007669"/>
    <property type="project" value="TreeGrafter"/>
</dbReference>
<feature type="active site" description="Cysteine sulfenic acid (-SOH) intermediate; for peroxidase activity" evidence="10">
    <location>
        <position position="81"/>
    </location>
</feature>
<comment type="caution">
    <text evidence="12">The sequence shown here is derived from an EMBL/GenBank/DDBJ whole genome shotgun (WGS) entry which is preliminary data.</text>
</comment>
<dbReference type="PANTHER" id="PTHR10681">
    <property type="entry name" value="THIOREDOXIN PEROXIDASE"/>
    <property type="match status" value="1"/>
</dbReference>